<gene>
    <name evidence="2" type="ORF">NP493_550g05018</name>
</gene>
<dbReference type="InterPro" id="IPR023795">
    <property type="entry name" value="Serpin_CS"/>
</dbReference>
<dbReference type="EMBL" id="JAODUO010000550">
    <property type="protein sequence ID" value="KAK2178286.1"/>
    <property type="molecule type" value="Genomic_DNA"/>
</dbReference>
<dbReference type="PANTHER" id="PTHR33332">
    <property type="entry name" value="REVERSE TRANSCRIPTASE DOMAIN-CONTAINING PROTEIN"/>
    <property type="match status" value="1"/>
</dbReference>
<keyword evidence="3" id="KW-1185">Reference proteome</keyword>
<dbReference type="SUPFAM" id="SSF56574">
    <property type="entry name" value="Serpins"/>
    <property type="match status" value="1"/>
</dbReference>
<dbReference type="PROSITE" id="PS00284">
    <property type="entry name" value="SERPIN"/>
    <property type="match status" value="1"/>
</dbReference>
<dbReference type="InterPro" id="IPR042185">
    <property type="entry name" value="Serpin_sf_2"/>
</dbReference>
<evidence type="ECO:0000313" key="2">
    <source>
        <dbReference type="EMBL" id="KAK2178286.1"/>
    </source>
</evidence>
<organism evidence="2 3">
    <name type="scientific">Ridgeia piscesae</name>
    <name type="common">Tubeworm</name>
    <dbReference type="NCBI Taxonomy" id="27915"/>
    <lineage>
        <taxon>Eukaryota</taxon>
        <taxon>Metazoa</taxon>
        <taxon>Spiralia</taxon>
        <taxon>Lophotrochozoa</taxon>
        <taxon>Annelida</taxon>
        <taxon>Polychaeta</taxon>
        <taxon>Sedentaria</taxon>
        <taxon>Canalipalpata</taxon>
        <taxon>Sabellida</taxon>
        <taxon>Siboglinidae</taxon>
        <taxon>Ridgeia</taxon>
    </lineage>
</organism>
<name>A0AAD9NRV4_RIDPI</name>
<evidence type="ECO:0000259" key="1">
    <source>
        <dbReference type="Pfam" id="PF00079"/>
    </source>
</evidence>
<evidence type="ECO:0000313" key="3">
    <source>
        <dbReference type="Proteomes" id="UP001209878"/>
    </source>
</evidence>
<dbReference type="Gene3D" id="2.30.39.10">
    <property type="entry name" value="Alpha-1-antitrypsin, domain 1"/>
    <property type="match status" value="1"/>
</dbReference>
<dbReference type="Pfam" id="PF00079">
    <property type="entry name" value="Serpin"/>
    <property type="match status" value="1"/>
</dbReference>
<protein>
    <recommendedName>
        <fullName evidence="1">Serpin domain-containing protein</fullName>
    </recommendedName>
</protein>
<feature type="domain" description="Serpin" evidence="1">
    <location>
        <begin position="7"/>
        <end position="98"/>
    </location>
</feature>
<reference evidence="2" key="1">
    <citation type="journal article" date="2023" name="Mol. Biol. Evol.">
        <title>Third-Generation Sequencing Reveals the Adaptive Role of the Epigenome in Three Deep-Sea Polychaetes.</title>
        <authorList>
            <person name="Perez M."/>
            <person name="Aroh O."/>
            <person name="Sun Y."/>
            <person name="Lan Y."/>
            <person name="Juniper S.K."/>
            <person name="Young C.R."/>
            <person name="Angers B."/>
            <person name="Qian P.Y."/>
        </authorList>
    </citation>
    <scope>NUCLEOTIDE SEQUENCE</scope>
    <source>
        <strain evidence="2">R07B-5</strain>
    </source>
</reference>
<dbReference type="InterPro" id="IPR036186">
    <property type="entry name" value="Serpin_sf"/>
</dbReference>
<dbReference type="Gene3D" id="3.30.497.10">
    <property type="entry name" value="Antithrombin, subunit I, domain 2"/>
    <property type="match status" value="1"/>
</dbReference>
<accession>A0AAD9NRV4</accession>
<dbReference type="InterPro" id="IPR042178">
    <property type="entry name" value="Serpin_sf_1"/>
</dbReference>
<dbReference type="Proteomes" id="UP001209878">
    <property type="component" value="Unassembled WGS sequence"/>
</dbReference>
<comment type="caution">
    <text evidence="2">The sequence shown here is derived from an EMBL/GenBank/DDBJ whole genome shotgun (WGS) entry which is preliminary data.</text>
</comment>
<sequence length="305" mass="34652">MTVKKYLLTTLKAMGMKVAFTGGADFSDIGQGRYKSYVTHKAFIKVNEIGTEAAAATIIGEFECVTDKVLGDFVADHPFVLFIRDNITGPILFLSKVLKFADNKKVFTTVKTDADKGTLQDDIIRLVKWSEKWQILFNFGKCKCIHIGHGNMSGHDNVSKVQFTGYTILGTSVKEKDLGVTVSADMTLLKQCGFVAANGNHILGLISRNITYMEKILIKPLYKAIVKPHLEYCIQAWRPYHKTDINKLERVQRKPTKRIPELKHLRYERRLLEYGLTTIETRRLRGDLIKVFKILNGYEDIDSKN</sequence>
<proteinExistence type="predicted"/>
<dbReference type="InterPro" id="IPR023796">
    <property type="entry name" value="Serpin_dom"/>
</dbReference>
<dbReference type="AlphaFoldDB" id="A0AAD9NRV4"/>